<protein>
    <recommendedName>
        <fullName evidence="2">Type II methyltransferase M.TaqI-like domain-containing protein</fullName>
    </recommendedName>
</protein>
<dbReference type="InterPro" id="IPR011639">
    <property type="entry name" value="MethylTrfase_TaqI-like_dom"/>
</dbReference>
<evidence type="ECO:0000313" key="4">
    <source>
        <dbReference type="Proteomes" id="UP000078512"/>
    </source>
</evidence>
<feature type="compositionally biased region" description="Basic and acidic residues" evidence="1">
    <location>
        <begin position="294"/>
        <end position="309"/>
    </location>
</feature>
<reference evidence="3 4" key="1">
    <citation type="submission" date="2016-05" db="EMBL/GenBank/DDBJ databases">
        <title>Genome sequencing reveals origins of a unique bacterial endosymbiosis in the earliest lineages of terrestrial Fungi.</title>
        <authorList>
            <consortium name="DOE Joint Genome Institute"/>
            <person name="Uehling J."/>
            <person name="Gryganskyi A."/>
            <person name="Hameed K."/>
            <person name="Tschaplinski T."/>
            <person name="Misztal P."/>
            <person name="Wu S."/>
            <person name="Desiro A."/>
            <person name="Vande Pol N."/>
            <person name="Du Z.-Y."/>
            <person name="Zienkiewicz A."/>
            <person name="Zienkiewicz K."/>
            <person name="Morin E."/>
            <person name="Tisserant E."/>
            <person name="Splivallo R."/>
            <person name="Hainaut M."/>
            <person name="Henrissat B."/>
            <person name="Ohm R."/>
            <person name="Kuo A."/>
            <person name="Yan J."/>
            <person name="Lipzen A."/>
            <person name="Nolan M."/>
            <person name="Labutti K."/>
            <person name="Barry K."/>
            <person name="Goldstein A."/>
            <person name="Labbe J."/>
            <person name="Schadt C."/>
            <person name="Tuskan G."/>
            <person name="Grigoriev I."/>
            <person name="Martin F."/>
            <person name="Vilgalys R."/>
            <person name="Bonito G."/>
        </authorList>
    </citation>
    <scope>NUCLEOTIDE SEQUENCE [LARGE SCALE GENOMIC DNA]</scope>
    <source>
        <strain evidence="3 4">AG-77</strain>
    </source>
</reference>
<dbReference type="SUPFAM" id="SSF53335">
    <property type="entry name" value="S-adenosyl-L-methionine-dependent methyltransferases"/>
    <property type="match status" value="1"/>
</dbReference>
<dbReference type="GO" id="GO:0006304">
    <property type="term" value="P:DNA modification"/>
    <property type="evidence" value="ECO:0007669"/>
    <property type="project" value="InterPro"/>
</dbReference>
<dbReference type="InterPro" id="IPR029063">
    <property type="entry name" value="SAM-dependent_MTases_sf"/>
</dbReference>
<evidence type="ECO:0000256" key="1">
    <source>
        <dbReference type="SAM" id="MobiDB-lite"/>
    </source>
</evidence>
<feature type="non-terminal residue" evidence="3">
    <location>
        <position position="414"/>
    </location>
</feature>
<evidence type="ECO:0000259" key="2">
    <source>
        <dbReference type="Pfam" id="PF07669"/>
    </source>
</evidence>
<keyword evidence="4" id="KW-1185">Reference proteome</keyword>
<gene>
    <name evidence="3" type="ORF">K457DRAFT_39822</name>
</gene>
<organism evidence="3 4">
    <name type="scientific">Linnemannia elongata AG-77</name>
    <dbReference type="NCBI Taxonomy" id="1314771"/>
    <lineage>
        <taxon>Eukaryota</taxon>
        <taxon>Fungi</taxon>
        <taxon>Fungi incertae sedis</taxon>
        <taxon>Mucoromycota</taxon>
        <taxon>Mortierellomycotina</taxon>
        <taxon>Mortierellomycetes</taxon>
        <taxon>Mortierellales</taxon>
        <taxon>Mortierellaceae</taxon>
        <taxon>Linnemannia</taxon>
    </lineage>
</organism>
<name>A0A197K6K7_9FUNG</name>
<dbReference type="Gene3D" id="3.40.50.150">
    <property type="entry name" value="Vaccinia Virus protein VP39"/>
    <property type="match status" value="1"/>
</dbReference>
<accession>A0A197K6K7</accession>
<dbReference type="EMBL" id="KV442023">
    <property type="protein sequence ID" value="OAQ32803.1"/>
    <property type="molecule type" value="Genomic_DNA"/>
</dbReference>
<sequence>MIRKTGTFSAPDPEVYEWSILGSKGMMQAYGYFVWFAAQRIKPGKGVVCMITASQWLTLEFAVKLRAWLFENCLMDEFFQFEPYKVFSKVQTDSLIFKIRAIPPDLLPSTLSPMSSSPLPLGDHRTVFLRHTDHHKPLVGILQDYMAFSSAEESQVHRPSSSSVATAPATYTYSFAPMMPASVLTTYMLALTQDLGAICSAGTKKMNRLRAVEPLLWHRGPNTNPVYGLVVRMEYARAMFGEEMTSRWFRPALYWNGKNSPEGLPTTAGAASGGASGAATLAVPSKALHREGQFWQGRDRQRLSKKEGSPAESYCVPTSDPQRMYALCMVDKESVKVLRQQVEQKVEGSQALWNYLTDVRSHFQPGLASKRKVASGGKAQAVDDEEKIVHPINYGYFSKTQPRQRFFLDTDSLA</sequence>
<dbReference type="Pfam" id="PF07669">
    <property type="entry name" value="Eco57I"/>
    <property type="match status" value="1"/>
</dbReference>
<dbReference type="AlphaFoldDB" id="A0A197K6K7"/>
<feature type="domain" description="Type II methyltransferase M.TaqI-like" evidence="2">
    <location>
        <begin position="24"/>
        <end position="87"/>
    </location>
</feature>
<dbReference type="Proteomes" id="UP000078512">
    <property type="component" value="Unassembled WGS sequence"/>
</dbReference>
<evidence type="ECO:0000313" key="3">
    <source>
        <dbReference type="EMBL" id="OAQ32803.1"/>
    </source>
</evidence>
<feature type="region of interest" description="Disordered" evidence="1">
    <location>
        <begin position="294"/>
        <end position="316"/>
    </location>
</feature>
<proteinExistence type="predicted"/>
<dbReference type="OrthoDB" id="2441416at2759"/>